<keyword evidence="9" id="KW-1185">Reference proteome</keyword>
<gene>
    <name evidence="8" type="ORF">PG996_007252</name>
</gene>
<comment type="subcellular location">
    <subcellularLocation>
        <location evidence="1 5">Cell membrane</location>
        <topology evidence="1 5">Lipid-anchor</topology>
        <topology evidence="1 5">GPI-anchor</topology>
    </subcellularLocation>
</comment>
<feature type="compositionally biased region" description="Gly residues" evidence="6">
    <location>
        <begin position="423"/>
        <end position="434"/>
    </location>
</feature>
<keyword evidence="5" id="KW-0808">Transferase</keyword>
<name>A0ABR1VAA5_9PEZI</name>
<dbReference type="PANTHER" id="PTHR31468">
    <property type="entry name" value="1,3-BETA-GLUCANOSYLTRANSFERASE GAS1"/>
    <property type="match status" value="1"/>
</dbReference>
<dbReference type="InterPro" id="IPR004886">
    <property type="entry name" value="Glucanosyltransferase"/>
</dbReference>
<proteinExistence type="inferred from homology"/>
<keyword evidence="5" id="KW-0449">Lipoprotein</keyword>
<dbReference type="Gene3D" id="3.20.20.80">
    <property type="entry name" value="Glycosidases"/>
    <property type="match status" value="2"/>
</dbReference>
<evidence type="ECO:0000256" key="5">
    <source>
        <dbReference type="RuleBase" id="RU361209"/>
    </source>
</evidence>
<dbReference type="EC" id="2.4.1.-" evidence="5"/>
<dbReference type="Proteomes" id="UP001446871">
    <property type="component" value="Unassembled WGS sequence"/>
</dbReference>
<evidence type="ECO:0000313" key="9">
    <source>
        <dbReference type="Proteomes" id="UP001446871"/>
    </source>
</evidence>
<evidence type="ECO:0000256" key="6">
    <source>
        <dbReference type="SAM" id="MobiDB-lite"/>
    </source>
</evidence>
<keyword evidence="4" id="KW-0325">Glycoprotein</keyword>
<keyword evidence="5 7" id="KW-0472">Membrane</keyword>
<feature type="region of interest" description="Disordered" evidence="6">
    <location>
        <begin position="329"/>
        <end position="356"/>
    </location>
</feature>
<keyword evidence="3" id="KW-0732">Signal</keyword>
<evidence type="ECO:0000256" key="2">
    <source>
        <dbReference type="ARBA" id="ARBA00007528"/>
    </source>
</evidence>
<evidence type="ECO:0000256" key="7">
    <source>
        <dbReference type="SAM" id="Phobius"/>
    </source>
</evidence>
<dbReference type="EMBL" id="JAQQWM010000004">
    <property type="protein sequence ID" value="KAK8068140.1"/>
    <property type="molecule type" value="Genomic_DNA"/>
</dbReference>
<feature type="region of interest" description="Disordered" evidence="6">
    <location>
        <begin position="414"/>
        <end position="462"/>
    </location>
</feature>
<keyword evidence="5" id="KW-0336">GPI-anchor</keyword>
<evidence type="ECO:0000313" key="8">
    <source>
        <dbReference type="EMBL" id="KAK8068140.1"/>
    </source>
</evidence>
<organism evidence="8 9">
    <name type="scientific">Apiospora saccharicola</name>
    <dbReference type="NCBI Taxonomy" id="335842"/>
    <lineage>
        <taxon>Eukaryota</taxon>
        <taxon>Fungi</taxon>
        <taxon>Dikarya</taxon>
        <taxon>Ascomycota</taxon>
        <taxon>Pezizomycotina</taxon>
        <taxon>Sordariomycetes</taxon>
        <taxon>Xylariomycetidae</taxon>
        <taxon>Amphisphaeriales</taxon>
        <taxon>Apiosporaceae</taxon>
        <taxon>Apiospora</taxon>
    </lineage>
</organism>
<comment type="function">
    <text evidence="5">Splits internally a 1,3-beta-glucan molecule and transfers the newly generated reducing end (the donor) to the non-reducing end of another 1,3-beta-glucan molecule (the acceptor) forming a 1,3-beta linkage, resulting in the elongation of 1,3-beta-glucan chains in the cell wall.</text>
</comment>
<dbReference type="Pfam" id="PF03198">
    <property type="entry name" value="Glyco_hydro_72"/>
    <property type="match status" value="2"/>
</dbReference>
<keyword evidence="7" id="KW-1133">Transmembrane helix</keyword>
<dbReference type="InterPro" id="IPR017853">
    <property type="entry name" value="GH"/>
</dbReference>
<keyword evidence="7" id="KW-0812">Transmembrane</keyword>
<accession>A0ABR1VAA5</accession>
<evidence type="ECO:0000256" key="3">
    <source>
        <dbReference type="ARBA" id="ARBA00022729"/>
    </source>
</evidence>
<comment type="similarity">
    <text evidence="2 5">Belongs to the glycosyl hydrolase 72 family.</text>
</comment>
<evidence type="ECO:0000256" key="1">
    <source>
        <dbReference type="ARBA" id="ARBA00004609"/>
    </source>
</evidence>
<keyword evidence="8" id="KW-0378">Hydrolase</keyword>
<reference evidence="8 9" key="1">
    <citation type="submission" date="2023-01" db="EMBL/GenBank/DDBJ databases">
        <title>Analysis of 21 Apiospora genomes using comparative genomics revels a genus with tremendous synthesis potential of carbohydrate active enzymes and secondary metabolites.</title>
        <authorList>
            <person name="Sorensen T."/>
        </authorList>
    </citation>
    <scope>NUCLEOTIDE SEQUENCE [LARGE SCALE GENOMIC DNA]</scope>
    <source>
        <strain evidence="8 9">CBS 83171</strain>
    </source>
</reference>
<evidence type="ECO:0000256" key="4">
    <source>
        <dbReference type="ARBA" id="ARBA00023180"/>
    </source>
</evidence>
<dbReference type="GO" id="GO:0016787">
    <property type="term" value="F:hydrolase activity"/>
    <property type="evidence" value="ECO:0007669"/>
    <property type="project" value="UniProtKB-KW"/>
</dbReference>
<comment type="caution">
    <text evidence="8">The sequence shown here is derived from an EMBL/GenBank/DDBJ whole genome shotgun (WGS) entry which is preliminary data.</text>
</comment>
<dbReference type="SUPFAM" id="SSF51445">
    <property type="entry name" value="(Trans)glycosidases"/>
    <property type="match status" value="1"/>
</dbReference>
<protein>
    <recommendedName>
        <fullName evidence="5">1,3-beta-glucanosyltransferase</fullName>
        <ecNumber evidence="5">2.4.1.-</ecNumber>
    </recommendedName>
</protein>
<dbReference type="PANTHER" id="PTHR31468:SF8">
    <property type="entry name" value="1,3-BETA-GLUCANOSYLTRANSFERASE GAS2"/>
    <property type="match status" value="1"/>
</dbReference>
<sequence>MTDKVDPASNRIETQPSSFAANMLRGIAYWVCLLLPLFTDGATTLPPISIKGSKLYKPNGDQAHGGQGVNTVRVYEVDSSYSHDGRMEAFDKRGIYIWIDIDSGSTQIDTETPVWNTVMYCDWTSKIDAFARYSNVLAFSVGAELISYSQYGRAAPFVKAAVSDIKAFRDDRGYRRIPIAYSDRDMGACGDYIGYIFDQFAASEIPIVISEVICTEDGENRNFTEVQTFLSTNYSDVFSGAMLYDWTNDTFDWGVVHYKDADYVCEPDLLPAYTRLQSILSSAQPESTAMTSYTPASSAPACPTRDNYSSWLVDENLPPPTLPGLPSVTRVEPNGDPIKPTGGVQGSGKGKPGSATQIATDENAKAASGSSAAFGGLGLGGLIGVIAGSVAGVLALLGLGWFIPWTRRRAQRNAVMDAQGSAAGNGGGPGGEGNESGSDNKNGHYKPTNVYLGPQDISGDGR</sequence>
<feature type="transmembrane region" description="Helical" evidence="7">
    <location>
        <begin position="377"/>
        <end position="403"/>
    </location>
</feature>